<keyword evidence="3" id="KW-0732">Signal</keyword>
<dbReference type="AlphaFoldDB" id="A0A4Q9FP58"/>
<dbReference type="GO" id="GO:0035591">
    <property type="term" value="F:signaling adaptor activity"/>
    <property type="evidence" value="ECO:0007669"/>
    <property type="project" value="TreeGrafter"/>
</dbReference>
<sequence length="449" mass="50148">MRMSLKLYSLLCCITLLFFKTGFTQTFVPDDNFEQALIDLGLDTAPLDDFVPTANITSVTSLTIDNRGIQDLTGIEGFTALNQLFVENNLLTTIDISTNTNLQILWCFNNALPNLNVSNNQNLISLRCDGNSLTTLNLSNNPELNVLTCENNTIPNLDLSSNTELNRLVCGNNLLTSLDISNNPEISELNCSNNQIVDLDISNNTSISILNCSNNSIGELDASLQSELIELDCNNNQLCYLNISNGNNLNVTAMNFDGNTSLTCVIVDNIMNNHSTWIPTNYQHYVESINACNEKVPVDVLDNFIGASFILPPLNNGDYYTGILASGNLLNEGDTITKTQTIYIYNEDNCFNNQSSFNIIISNKPYLIPKYFTPNNDGINDVWKITDPNNLINSITIYNRHGKLLKFLPSKTQSWNGIFNGKLLPNDSYWYEIVLNSREIVRGYFALKR</sequence>
<dbReference type="EMBL" id="SIRS01000003">
    <property type="protein sequence ID" value="TBN16670.1"/>
    <property type="molecule type" value="Genomic_DNA"/>
</dbReference>
<keyword evidence="5" id="KW-1185">Reference proteome</keyword>
<dbReference type="InterPro" id="IPR052574">
    <property type="entry name" value="CDIRP"/>
</dbReference>
<dbReference type="Proteomes" id="UP000292372">
    <property type="component" value="Unassembled WGS sequence"/>
</dbReference>
<proteinExistence type="predicted"/>
<dbReference type="Pfam" id="PF13585">
    <property type="entry name" value="CHU_C"/>
    <property type="match status" value="1"/>
</dbReference>
<evidence type="ECO:0000256" key="3">
    <source>
        <dbReference type="SAM" id="SignalP"/>
    </source>
</evidence>
<feature type="signal peptide" evidence="3">
    <location>
        <begin position="1"/>
        <end position="24"/>
    </location>
</feature>
<comment type="caution">
    <text evidence="4">The sequence shown here is derived from an EMBL/GenBank/DDBJ whole genome shotgun (WGS) entry which is preliminary data.</text>
</comment>
<keyword evidence="2" id="KW-0677">Repeat</keyword>
<evidence type="ECO:0000256" key="2">
    <source>
        <dbReference type="ARBA" id="ARBA00022737"/>
    </source>
</evidence>
<dbReference type="InterPro" id="IPR026341">
    <property type="entry name" value="T9SS_type_B"/>
</dbReference>
<dbReference type="PANTHER" id="PTHR47566:SF1">
    <property type="entry name" value="PROTEIN NUD1"/>
    <property type="match status" value="1"/>
</dbReference>
<reference evidence="4 5" key="1">
    <citation type="journal article" date="2015" name="Int. J. Syst. Evol. Microbiol.">
        <title>Hyunsoonleella pacifica sp. nov., isolated from seawater of South Pacific Gyre.</title>
        <authorList>
            <person name="Gao X."/>
            <person name="Zhang Z."/>
            <person name="Dai X."/>
            <person name="Zhang X.H."/>
        </authorList>
    </citation>
    <scope>NUCLEOTIDE SEQUENCE [LARGE SCALE GENOMIC DNA]</scope>
    <source>
        <strain evidence="4 5">SW033</strain>
    </source>
</reference>
<evidence type="ECO:0000313" key="4">
    <source>
        <dbReference type="EMBL" id="TBN16670.1"/>
    </source>
</evidence>
<accession>A0A4Q9FP58</accession>
<evidence type="ECO:0000256" key="1">
    <source>
        <dbReference type="ARBA" id="ARBA00022614"/>
    </source>
</evidence>
<feature type="chain" id="PRO_5020416825" evidence="3">
    <location>
        <begin position="25"/>
        <end position="449"/>
    </location>
</feature>
<name>A0A4Q9FP58_9FLAO</name>
<keyword evidence="1" id="KW-0433">Leucine-rich repeat</keyword>
<organism evidence="4 5">
    <name type="scientific">Hyunsoonleella pacifica</name>
    <dbReference type="NCBI Taxonomy" id="1080224"/>
    <lineage>
        <taxon>Bacteria</taxon>
        <taxon>Pseudomonadati</taxon>
        <taxon>Bacteroidota</taxon>
        <taxon>Flavobacteriia</taxon>
        <taxon>Flavobacteriales</taxon>
        <taxon>Flavobacteriaceae</taxon>
    </lineage>
</organism>
<protein>
    <submittedName>
        <fullName evidence="4">T9SS type B sorting domain-containing protein</fullName>
    </submittedName>
</protein>
<dbReference type="OrthoDB" id="1652165at2"/>
<evidence type="ECO:0000313" key="5">
    <source>
        <dbReference type="Proteomes" id="UP000292372"/>
    </source>
</evidence>
<gene>
    <name evidence="4" type="ORF">EYD46_08525</name>
</gene>
<dbReference type="InterPro" id="IPR032675">
    <property type="entry name" value="LRR_dom_sf"/>
</dbReference>
<dbReference type="PANTHER" id="PTHR47566">
    <property type="match status" value="1"/>
</dbReference>
<dbReference type="NCBIfam" id="TIGR04131">
    <property type="entry name" value="Bac_Flav_CTERM"/>
    <property type="match status" value="1"/>
</dbReference>
<dbReference type="SUPFAM" id="SSF52058">
    <property type="entry name" value="L domain-like"/>
    <property type="match status" value="1"/>
</dbReference>
<dbReference type="Gene3D" id="3.80.10.10">
    <property type="entry name" value="Ribonuclease Inhibitor"/>
    <property type="match status" value="1"/>
</dbReference>